<evidence type="ECO:0000313" key="3">
    <source>
        <dbReference type="Proteomes" id="UP000295662"/>
    </source>
</evidence>
<dbReference type="AlphaFoldDB" id="A0A4R7RP35"/>
<proteinExistence type="predicted"/>
<reference evidence="2 3" key="1">
    <citation type="submission" date="2019-03" db="EMBL/GenBank/DDBJ databases">
        <title>Genomic Encyclopedia of Archaeal and Bacterial Type Strains, Phase II (KMG-II): from individual species to whole genera.</title>
        <authorList>
            <person name="Goeker M."/>
        </authorList>
    </citation>
    <scope>NUCLEOTIDE SEQUENCE [LARGE SCALE GENOMIC DNA]</scope>
    <source>
        <strain evidence="2 3">ATCC 25309</strain>
    </source>
</reference>
<keyword evidence="1" id="KW-0732">Signal</keyword>
<keyword evidence="3" id="KW-1185">Reference proteome</keyword>
<accession>A0A4R7RP35</accession>
<comment type="caution">
    <text evidence="2">The sequence shown here is derived from an EMBL/GenBank/DDBJ whole genome shotgun (WGS) entry which is preliminary data.</text>
</comment>
<dbReference type="Proteomes" id="UP000295662">
    <property type="component" value="Unassembled WGS sequence"/>
</dbReference>
<organism evidence="2 3">
    <name type="scientific">Prosthecobacter fusiformis</name>
    <dbReference type="NCBI Taxonomy" id="48464"/>
    <lineage>
        <taxon>Bacteria</taxon>
        <taxon>Pseudomonadati</taxon>
        <taxon>Verrucomicrobiota</taxon>
        <taxon>Verrucomicrobiia</taxon>
        <taxon>Verrucomicrobiales</taxon>
        <taxon>Verrucomicrobiaceae</taxon>
        <taxon>Prosthecobacter</taxon>
    </lineage>
</organism>
<dbReference type="EMBL" id="SOCA01000007">
    <property type="protein sequence ID" value="TDU67240.1"/>
    <property type="molecule type" value="Genomic_DNA"/>
</dbReference>
<feature type="signal peptide" evidence="1">
    <location>
        <begin position="1"/>
        <end position="29"/>
    </location>
</feature>
<sequence>MMPRFNLKKFRSFCWFIALFITQGGMVEAETAAPVSNPPRTTAAELAKAVQGYLWTWQSPTADTLVCFRADGTLLTREKQVSQWEALDHDTLRVTYPNQQTVTLTFDSEATRYLEEGSASGLIRGLRQKSLAPVADTPRPDQVHAADKLNPKPGEMALYDPWIPSSLYSRKVLLQSLAEYSRKVLQSTSGTPEKIWSSITWLMPIGDALATLPKGSYKLRSDRANRLCFPEGLSIHFWHIGGNLGILDRGEVFDEIHFITDALDRVISVQLHQKNAKDIVWAGIGPDGSRNPYFNFLYDRSNSSSSRSVWYEIRNAGRGVGRIKTVLGRESNHWYLTAPLADKFLEIELELSRQ</sequence>
<protein>
    <submittedName>
        <fullName evidence="2">Uncharacterized protein</fullName>
    </submittedName>
</protein>
<evidence type="ECO:0000313" key="2">
    <source>
        <dbReference type="EMBL" id="TDU67240.1"/>
    </source>
</evidence>
<name>A0A4R7RP35_9BACT</name>
<feature type="chain" id="PRO_5020680901" evidence="1">
    <location>
        <begin position="30"/>
        <end position="354"/>
    </location>
</feature>
<gene>
    <name evidence="2" type="ORF">EI77_03442</name>
</gene>
<evidence type="ECO:0000256" key="1">
    <source>
        <dbReference type="SAM" id="SignalP"/>
    </source>
</evidence>